<proteinExistence type="predicted"/>
<dbReference type="Gene3D" id="2.30.130.40">
    <property type="entry name" value="LON domain-like"/>
    <property type="match status" value="1"/>
</dbReference>
<feature type="domain" description="Lon N-terminal" evidence="1">
    <location>
        <begin position="12"/>
        <end position="181"/>
    </location>
</feature>
<evidence type="ECO:0000313" key="2">
    <source>
        <dbReference type="EMBL" id="KLV08969.1"/>
    </source>
</evidence>
<dbReference type="Proteomes" id="UP000036097">
    <property type="component" value="Unassembled WGS sequence"/>
</dbReference>
<name>A0A0J1HBD9_9GAMM</name>
<dbReference type="OrthoDB" id="8558970at2"/>
<gene>
    <name evidence="2" type="ORF">ABT56_01830</name>
</gene>
<reference evidence="2 3" key="1">
    <citation type="submission" date="2015-05" db="EMBL/GenBank/DDBJ databases">
        <title>Photobacterium galathea sp. nov.</title>
        <authorList>
            <person name="Machado H."/>
            <person name="Gram L."/>
        </authorList>
    </citation>
    <scope>NUCLEOTIDE SEQUENCE [LARGE SCALE GENOMIC DNA]</scope>
    <source>
        <strain evidence="2 3">CGMCC 1.12159</strain>
    </source>
</reference>
<comment type="caution">
    <text evidence="2">The sequence shown here is derived from an EMBL/GenBank/DDBJ whole genome shotgun (WGS) entry which is preliminary data.</text>
</comment>
<organism evidence="2 3">
    <name type="scientific">Photobacterium aquae</name>
    <dbReference type="NCBI Taxonomy" id="1195763"/>
    <lineage>
        <taxon>Bacteria</taxon>
        <taxon>Pseudomonadati</taxon>
        <taxon>Pseudomonadota</taxon>
        <taxon>Gammaproteobacteria</taxon>
        <taxon>Vibrionales</taxon>
        <taxon>Vibrionaceae</taxon>
        <taxon>Photobacterium</taxon>
    </lineage>
</organism>
<dbReference type="PATRIC" id="fig|1195763.3.peg.396"/>
<dbReference type="Pfam" id="PF02190">
    <property type="entry name" value="LON_substr_bdg"/>
    <property type="match status" value="1"/>
</dbReference>
<dbReference type="RefSeq" id="WP_047877130.1">
    <property type="nucleotide sequence ID" value="NZ_LDOT01000002.1"/>
</dbReference>
<evidence type="ECO:0000259" key="1">
    <source>
        <dbReference type="Pfam" id="PF02190"/>
    </source>
</evidence>
<dbReference type="EMBL" id="LDOT01000002">
    <property type="protein sequence ID" value="KLV08969.1"/>
    <property type="molecule type" value="Genomic_DNA"/>
</dbReference>
<dbReference type="AlphaFoldDB" id="A0A0J1HBD9"/>
<protein>
    <recommendedName>
        <fullName evidence="1">Lon N-terminal domain-containing protein</fullName>
    </recommendedName>
</protein>
<dbReference type="STRING" id="1195763.ABT56_01830"/>
<accession>A0A0J1HBD9</accession>
<dbReference type="SUPFAM" id="SSF88697">
    <property type="entry name" value="PUA domain-like"/>
    <property type="match status" value="1"/>
</dbReference>
<keyword evidence="3" id="KW-1185">Reference proteome</keyword>
<sequence length="197" mass="22851">MPKENASDRVSLFPSASHLLPEGKTEINIVEERHIRMMKMSLAQIRPFALCMLSEEAINNEIAKIPAIATLCTITDFDQNDNGGLKLQIIGTQKVRLTQIHVEYDDLLSAEYTEYPNWPTSPVEEEDCELADKLQLFFETMPEIGALYPDPHYKNLSWICQRWIEVLPLEVHYKQLLITQDSPKLTCRFLHRLFFEE</sequence>
<dbReference type="InterPro" id="IPR003111">
    <property type="entry name" value="Lon_prtase_N"/>
</dbReference>
<dbReference type="InterPro" id="IPR015947">
    <property type="entry name" value="PUA-like_sf"/>
</dbReference>
<dbReference type="InterPro" id="IPR046336">
    <property type="entry name" value="Lon_prtase_N_sf"/>
</dbReference>
<evidence type="ECO:0000313" key="3">
    <source>
        <dbReference type="Proteomes" id="UP000036097"/>
    </source>
</evidence>